<organism evidence="2 3">
    <name type="scientific">Occallatibacter riparius</name>
    <dbReference type="NCBI Taxonomy" id="1002689"/>
    <lineage>
        <taxon>Bacteria</taxon>
        <taxon>Pseudomonadati</taxon>
        <taxon>Acidobacteriota</taxon>
        <taxon>Terriglobia</taxon>
        <taxon>Terriglobales</taxon>
        <taxon>Acidobacteriaceae</taxon>
        <taxon>Occallatibacter</taxon>
    </lineage>
</organism>
<keyword evidence="1" id="KW-0812">Transmembrane</keyword>
<evidence type="ECO:0000313" key="2">
    <source>
        <dbReference type="EMBL" id="UWZ82057.1"/>
    </source>
</evidence>
<protein>
    <submittedName>
        <fullName evidence="2">Uncharacterized protein</fullName>
    </submittedName>
</protein>
<dbReference type="EMBL" id="CP093313">
    <property type="protein sequence ID" value="UWZ82057.1"/>
    <property type="molecule type" value="Genomic_DNA"/>
</dbReference>
<dbReference type="RefSeq" id="WP_260791112.1">
    <property type="nucleotide sequence ID" value="NZ_CP093313.1"/>
</dbReference>
<dbReference type="Proteomes" id="UP001059380">
    <property type="component" value="Chromosome"/>
</dbReference>
<keyword evidence="1" id="KW-0472">Membrane</keyword>
<keyword evidence="3" id="KW-1185">Reference proteome</keyword>
<evidence type="ECO:0000313" key="3">
    <source>
        <dbReference type="Proteomes" id="UP001059380"/>
    </source>
</evidence>
<proteinExistence type="predicted"/>
<accession>A0A9J7BHR7</accession>
<reference evidence="2" key="1">
    <citation type="submission" date="2021-04" db="EMBL/GenBank/DDBJ databases">
        <title>Phylogenetic analysis of Acidobacteriaceae.</title>
        <authorList>
            <person name="Qiu L."/>
            <person name="Zhang Q."/>
        </authorList>
    </citation>
    <scope>NUCLEOTIDE SEQUENCE</scope>
    <source>
        <strain evidence="2">DSM 25168</strain>
    </source>
</reference>
<name>A0A9J7BHR7_9BACT</name>
<feature type="transmembrane region" description="Helical" evidence="1">
    <location>
        <begin position="25"/>
        <end position="46"/>
    </location>
</feature>
<gene>
    <name evidence="2" type="ORF">MOP44_15920</name>
</gene>
<keyword evidence="1" id="KW-1133">Transmembrane helix</keyword>
<dbReference type="AlphaFoldDB" id="A0A9J7BHR7"/>
<sequence length="140" mass="15557">MFPGKTEGAARSVDELEEGTNRKRIVWIALFVTATVAACLSVYLSWRPLNRHPDPTPYDSLIGQLRANMSEDDILALFRQASDGNVRAEVRSFDEPASKGGRHVISYGIGSDDPLKVRFGGPAGRTPTQWCYRDQCDKIE</sequence>
<evidence type="ECO:0000256" key="1">
    <source>
        <dbReference type="SAM" id="Phobius"/>
    </source>
</evidence>
<dbReference type="KEGG" id="orp:MOP44_15920"/>